<dbReference type="PATRIC" id="fig|1423804.4.peg.112"/>
<dbReference type="InterPro" id="IPR036412">
    <property type="entry name" value="HAD-like_sf"/>
</dbReference>
<dbReference type="AlphaFoldDB" id="A0A0R2FEZ3"/>
<evidence type="ECO:0000313" key="2">
    <source>
        <dbReference type="Proteomes" id="UP000051442"/>
    </source>
</evidence>
<dbReference type="GO" id="GO:0005829">
    <property type="term" value="C:cytosol"/>
    <property type="evidence" value="ECO:0007669"/>
    <property type="project" value="TreeGrafter"/>
</dbReference>
<dbReference type="InterPro" id="IPR023198">
    <property type="entry name" value="PGP-like_dom2"/>
</dbReference>
<organism evidence="1 2">
    <name type="scientific">Secundilactobacillus similis DSM 23365 = JCM 2765</name>
    <dbReference type="NCBI Taxonomy" id="1423804"/>
    <lineage>
        <taxon>Bacteria</taxon>
        <taxon>Bacillati</taxon>
        <taxon>Bacillota</taxon>
        <taxon>Bacilli</taxon>
        <taxon>Lactobacillales</taxon>
        <taxon>Lactobacillaceae</taxon>
        <taxon>Secundilactobacillus</taxon>
    </lineage>
</organism>
<dbReference type="Gene3D" id="3.40.50.1000">
    <property type="entry name" value="HAD superfamily/HAD-like"/>
    <property type="match status" value="1"/>
</dbReference>
<dbReference type="SFLD" id="SFLDS00003">
    <property type="entry name" value="Haloacid_Dehalogenase"/>
    <property type="match status" value="1"/>
</dbReference>
<accession>A0A0R2FEZ3</accession>
<dbReference type="InterPro" id="IPR041492">
    <property type="entry name" value="HAD_2"/>
</dbReference>
<keyword evidence="2" id="KW-1185">Reference proteome</keyword>
<sequence length="217" mass="24550">MTMRYQTYFWDFDGTLFDTYPIMVDAFMQALQRQHVSEIEMDEVEYYEVMRRHSLGTAVQQFSSMYGVDATRLEQDYRRIEATMIENARPFDGIPALLRSIQAQGGQHFLLTHRDKSALTLLAQDDLKDLFTGFVTSEQAYARKPDPESLTALITQYQVDRSTAIMIGDRNLDVEAGHRAGIAGALFDPGRLINGTVSRPEISVTNVIGLRDALLAD</sequence>
<dbReference type="STRING" id="1423804.FD14_GL000101"/>
<evidence type="ECO:0000313" key="1">
    <source>
        <dbReference type="EMBL" id="KRN25995.1"/>
    </source>
</evidence>
<comment type="caution">
    <text evidence="1">The sequence shown here is derived from an EMBL/GenBank/DDBJ whole genome shotgun (WGS) entry which is preliminary data.</text>
</comment>
<dbReference type="InterPro" id="IPR006439">
    <property type="entry name" value="HAD-SF_hydro_IA"/>
</dbReference>
<gene>
    <name evidence="1" type="ORF">FD14_GL000101</name>
</gene>
<dbReference type="Proteomes" id="UP000051442">
    <property type="component" value="Unassembled WGS sequence"/>
</dbReference>
<dbReference type="PANTHER" id="PTHR43434">
    <property type="entry name" value="PHOSPHOGLYCOLATE PHOSPHATASE"/>
    <property type="match status" value="1"/>
</dbReference>
<protein>
    <submittedName>
        <fullName evidence="1">p-Ser-HPr phosphatase</fullName>
    </submittedName>
</protein>
<dbReference type="PANTHER" id="PTHR43434:SF25">
    <property type="entry name" value="PHOSPHOGLYCOLATE PHOSPHATASE"/>
    <property type="match status" value="1"/>
</dbReference>
<dbReference type="GO" id="GO:0006281">
    <property type="term" value="P:DNA repair"/>
    <property type="evidence" value="ECO:0007669"/>
    <property type="project" value="TreeGrafter"/>
</dbReference>
<dbReference type="GO" id="GO:0008967">
    <property type="term" value="F:phosphoglycolate phosphatase activity"/>
    <property type="evidence" value="ECO:0007669"/>
    <property type="project" value="TreeGrafter"/>
</dbReference>
<reference evidence="1 2" key="1">
    <citation type="journal article" date="2015" name="Genome Announc.">
        <title>Expanding the biotechnology potential of lactobacilli through comparative genomics of 213 strains and associated genera.</title>
        <authorList>
            <person name="Sun Z."/>
            <person name="Harris H.M."/>
            <person name="McCann A."/>
            <person name="Guo C."/>
            <person name="Argimon S."/>
            <person name="Zhang W."/>
            <person name="Yang X."/>
            <person name="Jeffery I.B."/>
            <person name="Cooney J.C."/>
            <person name="Kagawa T.F."/>
            <person name="Liu W."/>
            <person name="Song Y."/>
            <person name="Salvetti E."/>
            <person name="Wrobel A."/>
            <person name="Rasinkangas P."/>
            <person name="Parkhill J."/>
            <person name="Rea M.C."/>
            <person name="O'Sullivan O."/>
            <person name="Ritari J."/>
            <person name="Douillard F.P."/>
            <person name="Paul Ross R."/>
            <person name="Yang R."/>
            <person name="Briner A.E."/>
            <person name="Felis G.E."/>
            <person name="de Vos W.M."/>
            <person name="Barrangou R."/>
            <person name="Klaenhammer T.R."/>
            <person name="Caufield P.W."/>
            <person name="Cui Y."/>
            <person name="Zhang H."/>
            <person name="O'Toole P.W."/>
        </authorList>
    </citation>
    <scope>NUCLEOTIDE SEQUENCE [LARGE SCALE GENOMIC DNA]</scope>
    <source>
        <strain evidence="1 2">DSM 23365</strain>
    </source>
</reference>
<dbReference type="NCBIfam" id="TIGR01549">
    <property type="entry name" value="HAD-SF-IA-v1"/>
    <property type="match status" value="1"/>
</dbReference>
<dbReference type="SUPFAM" id="SSF56784">
    <property type="entry name" value="HAD-like"/>
    <property type="match status" value="1"/>
</dbReference>
<dbReference type="Pfam" id="PF13419">
    <property type="entry name" value="HAD_2"/>
    <property type="match status" value="1"/>
</dbReference>
<dbReference type="Gene3D" id="1.10.150.240">
    <property type="entry name" value="Putative phosphatase, domain 2"/>
    <property type="match status" value="1"/>
</dbReference>
<dbReference type="EMBL" id="AYZM01000055">
    <property type="protein sequence ID" value="KRN25995.1"/>
    <property type="molecule type" value="Genomic_DNA"/>
</dbReference>
<dbReference type="InterPro" id="IPR023214">
    <property type="entry name" value="HAD_sf"/>
</dbReference>
<dbReference type="SFLD" id="SFLDG01129">
    <property type="entry name" value="C1.5:_HAD__Beta-PGM__Phosphata"/>
    <property type="match status" value="1"/>
</dbReference>
<proteinExistence type="predicted"/>
<name>A0A0R2FEZ3_9LACO</name>
<dbReference type="InterPro" id="IPR050155">
    <property type="entry name" value="HAD-like_hydrolase_sf"/>
</dbReference>